<keyword evidence="4" id="KW-1185">Reference proteome</keyword>
<dbReference type="InterPro" id="IPR006660">
    <property type="entry name" value="Arsenate_reductase-like"/>
</dbReference>
<evidence type="ECO:0000313" key="3">
    <source>
        <dbReference type="EMBL" id="MBB5720902.1"/>
    </source>
</evidence>
<dbReference type="InterPro" id="IPR036249">
    <property type="entry name" value="Thioredoxin-like_sf"/>
</dbReference>
<dbReference type="Pfam" id="PF03960">
    <property type="entry name" value="ArsC"/>
    <property type="match status" value="1"/>
</dbReference>
<evidence type="ECO:0000256" key="2">
    <source>
        <dbReference type="PROSITE-ProRule" id="PRU01282"/>
    </source>
</evidence>
<comment type="similarity">
    <text evidence="1 2">Belongs to the ArsC family.</text>
</comment>
<dbReference type="SUPFAM" id="SSF52833">
    <property type="entry name" value="Thioredoxin-like"/>
    <property type="match status" value="1"/>
</dbReference>
<organism evidence="3 4">
    <name type="scientific">Yoonia ponticola</name>
    <dbReference type="NCBI Taxonomy" id="1524255"/>
    <lineage>
        <taxon>Bacteria</taxon>
        <taxon>Pseudomonadati</taxon>
        <taxon>Pseudomonadota</taxon>
        <taxon>Alphaproteobacteria</taxon>
        <taxon>Rhodobacterales</taxon>
        <taxon>Paracoccaceae</taxon>
        <taxon>Yoonia</taxon>
    </lineage>
</organism>
<dbReference type="Proteomes" id="UP000535415">
    <property type="component" value="Unassembled WGS sequence"/>
</dbReference>
<reference evidence="3 4" key="1">
    <citation type="submission" date="2020-08" db="EMBL/GenBank/DDBJ databases">
        <title>Genomic Encyclopedia of Type Strains, Phase IV (KMG-IV): sequencing the most valuable type-strain genomes for metagenomic binning, comparative biology and taxonomic classification.</title>
        <authorList>
            <person name="Goeker M."/>
        </authorList>
    </citation>
    <scope>NUCLEOTIDE SEQUENCE [LARGE SCALE GENOMIC DNA]</scope>
    <source>
        <strain evidence="3 4">DSM 101064</strain>
    </source>
</reference>
<dbReference type="PROSITE" id="PS51353">
    <property type="entry name" value="ARSC"/>
    <property type="match status" value="1"/>
</dbReference>
<dbReference type="RefSeq" id="WP_183525020.1">
    <property type="nucleotide sequence ID" value="NZ_JACIJM010000001.1"/>
</dbReference>
<name>A0A7W9BII9_9RHOB</name>
<protein>
    <submittedName>
        <fullName evidence="3">Arsenate reductase-like glutaredoxin family protein</fullName>
    </submittedName>
</protein>
<evidence type="ECO:0000256" key="1">
    <source>
        <dbReference type="ARBA" id="ARBA00007198"/>
    </source>
</evidence>
<comment type="caution">
    <text evidence="3">The sequence shown here is derived from an EMBL/GenBank/DDBJ whole genome shotgun (WGS) entry which is preliminary data.</text>
</comment>
<sequence length="108" mass="11931">MRFIGLKTCDTCRKALKALTAAGHDVTVTDVRADGLSDADIDQIVAKFPLKAINKSSTTWRGLTDAEKDSDPKELLKANPTLMKRPVIISDDWTIGWDKTTQAKWLGE</sequence>
<gene>
    <name evidence="3" type="ORF">FHS72_000506</name>
</gene>
<dbReference type="EMBL" id="JACIJM010000001">
    <property type="protein sequence ID" value="MBB5720902.1"/>
    <property type="molecule type" value="Genomic_DNA"/>
</dbReference>
<proteinExistence type="inferred from homology"/>
<accession>A0A7W9BII9</accession>
<evidence type="ECO:0000313" key="4">
    <source>
        <dbReference type="Proteomes" id="UP000535415"/>
    </source>
</evidence>
<dbReference type="PANTHER" id="PTHR30041">
    <property type="entry name" value="ARSENATE REDUCTASE"/>
    <property type="match status" value="1"/>
</dbReference>
<dbReference type="PANTHER" id="PTHR30041:SF8">
    <property type="entry name" value="PROTEIN YFFB"/>
    <property type="match status" value="1"/>
</dbReference>
<dbReference type="Gene3D" id="3.40.30.10">
    <property type="entry name" value="Glutaredoxin"/>
    <property type="match status" value="1"/>
</dbReference>
<dbReference type="AlphaFoldDB" id="A0A7W9BII9"/>